<protein>
    <submittedName>
        <fullName evidence="1">Uncharacterized protein</fullName>
    </submittedName>
</protein>
<dbReference type="Proteomes" id="UP001150603">
    <property type="component" value="Unassembled WGS sequence"/>
</dbReference>
<gene>
    <name evidence="1" type="ORF">FBU59_002728</name>
</gene>
<proteinExistence type="predicted"/>
<evidence type="ECO:0000313" key="2">
    <source>
        <dbReference type="Proteomes" id="UP001150603"/>
    </source>
</evidence>
<reference evidence="1" key="1">
    <citation type="submission" date="2022-07" db="EMBL/GenBank/DDBJ databases">
        <title>Phylogenomic reconstructions and comparative analyses of Kickxellomycotina fungi.</title>
        <authorList>
            <person name="Reynolds N.K."/>
            <person name="Stajich J.E."/>
            <person name="Barry K."/>
            <person name="Grigoriev I.V."/>
            <person name="Crous P."/>
            <person name="Smith M.E."/>
        </authorList>
    </citation>
    <scope>NUCLEOTIDE SEQUENCE</scope>
    <source>
        <strain evidence="1">NRRL 5244</strain>
    </source>
</reference>
<dbReference type="EMBL" id="JANBPW010001567">
    <property type="protein sequence ID" value="KAJ1944000.1"/>
    <property type="molecule type" value="Genomic_DNA"/>
</dbReference>
<sequence>MAGAHTRCMYQSVCWSTSRWTRANSFSSAVFGFAVAAVFGLRENSFRFQSLVSFQPSTTAPTAEPISTTTLVVLRWSQRYSRPIHELTTPISTDDREMPCHSDSPSLFQNDTSSLYARNSNSMWRAMAAIVIASISGLTSYTISFRLSRSISENLNTELEDANWTVACCTKLQSRNQPKMTPVRLTSNFTVCASRGMRSLISVWFVSASQCSIRAAKGFSQ</sequence>
<name>A0ACC1JAC1_9FUNG</name>
<feature type="non-terminal residue" evidence="1">
    <location>
        <position position="221"/>
    </location>
</feature>
<comment type="caution">
    <text evidence="1">The sequence shown here is derived from an EMBL/GenBank/DDBJ whole genome shotgun (WGS) entry which is preliminary data.</text>
</comment>
<organism evidence="1 2">
    <name type="scientific">Linderina macrospora</name>
    <dbReference type="NCBI Taxonomy" id="4868"/>
    <lineage>
        <taxon>Eukaryota</taxon>
        <taxon>Fungi</taxon>
        <taxon>Fungi incertae sedis</taxon>
        <taxon>Zoopagomycota</taxon>
        <taxon>Kickxellomycotina</taxon>
        <taxon>Kickxellomycetes</taxon>
        <taxon>Kickxellales</taxon>
        <taxon>Kickxellaceae</taxon>
        <taxon>Linderina</taxon>
    </lineage>
</organism>
<accession>A0ACC1JAC1</accession>
<keyword evidence="2" id="KW-1185">Reference proteome</keyword>
<evidence type="ECO:0000313" key="1">
    <source>
        <dbReference type="EMBL" id="KAJ1944000.1"/>
    </source>
</evidence>